<evidence type="ECO:0000256" key="1">
    <source>
        <dbReference type="ARBA" id="ARBA00022475"/>
    </source>
</evidence>
<dbReference type="Proteomes" id="UP000284772">
    <property type="component" value="Unassembled WGS sequence"/>
</dbReference>
<evidence type="ECO:0000313" key="20">
    <source>
        <dbReference type="Proteomes" id="UP000286003"/>
    </source>
</evidence>
<dbReference type="SUPFAM" id="SSF54862">
    <property type="entry name" value="4Fe-4S ferredoxins"/>
    <property type="match status" value="1"/>
</dbReference>
<evidence type="ECO:0000256" key="12">
    <source>
        <dbReference type="SAM" id="MobiDB-lite"/>
    </source>
</evidence>
<dbReference type="InterPro" id="IPR010226">
    <property type="entry name" value="NADH_quinone_OxRdtase_chainI"/>
</dbReference>
<evidence type="ECO:0000256" key="5">
    <source>
        <dbReference type="ARBA" id="ARBA00022737"/>
    </source>
</evidence>
<dbReference type="GeneID" id="26161679"/>
<evidence type="ECO:0000256" key="11">
    <source>
        <dbReference type="ARBA" id="ARBA00023136"/>
    </source>
</evidence>
<evidence type="ECO:0000313" key="18">
    <source>
        <dbReference type="Proteomes" id="UP000284772"/>
    </source>
</evidence>
<dbReference type="GO" id="GO:0016020">
    <property type="term" value="C:membrane"/>
    <property type="evidence" value="ECO:0007669"/>
    <property type="project" value="InterPro"/>
</dbReference>
<keyword evidence="8" id="KW-0411">Iron-sulfur</keyword>
<comment type="caution">
    <text evidence="14">The sequence shown here is derived from an EMBL/GenBank/DDBJ whole genome shotgun (WGS) entry which is preliminary data.</text>
</comment>
<sequence>MKDKNETYSYLGGLMHGIGSLLTGMKTTMTVFCRRKVTEQYPENRATLEMFDRFRGTLTMPHNERNEHHCIACGLCQIACPNDTIKVTSEMIETEDGKKKKILAKYEYDLGSCMFCQLCVTACPHGAITFATDFEHAVFDRTKLVKTLNHPGSHVEEKKKPAAPQSEATK</sequence>
<dbReference type="PROSITE" id="PS00198">
    <property type="entry name" value="4FE4S_FER_1"/>
    <property type="match status" value="1"/>
</dbReference>
<dbReference type="InterPro" id="IPR017900">
    <property type="entry name" value="4Fe4S_Fe_S_CS"/>
</dbReference>
<feature type="domain" description="4Fe-4S ferredoxin-type" evidence="13">
    <location>
        <begin position="61"/>
        <end position="90"/>
    </location>
</feature>
<dbReference type="Pfam" id="PF12838">
    <property type="entry name" value="Fer4_7"/>
    <property type="match status" value="1"/>
</dbReference>
<dbReference type="Proteomes" id="UP000285013">
    <property type="component" value="Unassembled WGS sequence"/>
</dbReference>
<dbReference type="PANTHER" id="PTHR10849:SF24">
    <property type="entry name" value="NADH-QUINONE OXIDOREDUCTASE SUBUNIT I 2"/>
    <property type="match status" value="1"/>
</dbReference>
<gene>
    <name evidence="14" type="ORF">DWX27_08280</name>
    <name evidence="16" type="ORF">DWZ32_09985</name>
    <name evidence="15" type="ORF">DWZ95_11625</name>
    <name evidence="17" type="ORF">EAJ06_14460</name>
</gene>
<dbReference type="Gene3D" id="3.30.70.3270">
    <property type="match status" value="1"/>
</dbReference>
<evidence type="ECO:0000313" key="16">
    <source>
        <dbReference type="EMBL" id="RHN06973.1"/>
    </source>
</evidence>
<dbReference type="PANTHER" id="PTHR10849">
    <property type="entry name" value="NADH DEHYDROGENASE UBIQUINONE IRON-SULFUR PROTEIN 8, MITOCHONDRIAL"/>
    <property type="match status" value="1"/>
</dbReference>
<keyword evidence="9" id="KW-0520">NAD</keyword>
<dbReference type="RefSeq" id="WP_007666966.1">
    <property type="nucleotide sequence ID" value="NZ_CABMMK010000003.1"/>
</dbReference>
<name>A0A3E4KUE3_9BACE</name>
<evidence type="ECO:0000256" key="2">
    <source>
        <dbReference type="ARBA" id="ARBA00022485"/>
    </source>
</evidence>
<keyword evidence="2" id="KW-0004">4Fe-4S</keyword>
<reference evidence="18 19" key="1">
    <citation type="submission" date="2018-08" db="EMBL/GenBank/DDBJ databases">
        <title>A genome reference for cultivated species of the human gut microbiota.</title>
        <authorList>
            <person name="Zou Y."/>
            <person name="Xue W."/>
            <person name="Luo G."/>
        </authorList>
    </citation>
    <scope>NUCLEOTIDE SEQUENCE [LARGE SCALE GENOMIC DNA]</scope>
    <source>
        <strain evidence="14 18">AF19-10AC</strain>
        <strain evidence="16 20">AF31-23</strain>
        <strain evidence="15 19">AF36-16BH</strain>
    </source>
</reference>
<evidence type="ECO:0000313" key="15">
    <source>
        <dbReference type="EMBL" id="RHL92643.1"/>
    </source>
</evidence>
<evidence type="ECO:0000313" key="19">
    <source>
        <dbReference type="Proteomes" id="UP000285013"/>
    </source>
</evidence>
<keyword evidence="7" id="KW-0408">Iron</keyword>
<dbReference type="GO" id="GO:0051539">
    <property type="term" value="F:4 iron, 4 sulfur cluster binding"/>
    <property type="evidence" value="ECO:0007669"/>
    <property type="project" value="UniProtKB-KW"/>
</dbReference>
<accession>A0A3E4KUE3</accession>
<evidence type="ECO:0000256" key="6">
    <source>
        <dbReference type="ARBA" id="ARBA00022967"/>
    </source>
</evidence>
<protein>
    <submittedName>
        <fullName evidence="14">4Fe-4S dicluster domain-containing protein</fullName>
    </submittedName>
</protein>
<dbReference type="PROSITE" id="PS51379">
    <property type="entry name" value="4FE4S_FER_2"/>
    <property type="match status" value="2"/>
</dbReference>
<reference evidence="17 21" key="2">
    <citation type="journal article" date="2019" name="Science, e1252229">
        <title>Invertible promoters mediate bacterial phase variation, antibiotic resistance, and host adaptation in the gut.</title>
        <authorList>
            <person name="Jiang X."/>
            <person name="Hall A.B."/>
            <person name="Arthur T.D."/>
            <person name="Plichta D.R."/>
            <person name="Covington C.T."/>
            <person name="Poyet M."/>
            <person name="Crothers J."/>
            <person name="Moses P.L."/>
            <person name="Tolonen A.C."/>
            <person name="Vlamakis H."/>
            <person name="Alm E.J."/>
            <person name="Xavier R.J."/>
        </authorList>
    </citation>
    <scope>NUCLEOTIDE SEQUENCE [LARGE SCALE GENOMIC DNA]</scope>
    <source>
        <strain evidence="17">Bf_0095</strain>
        <strain evidence="21">bf_0095</strain>
    </source>
</reference>
<feature type="region of interest" description="Disordered" evidence="12">
    <location>
        <begin position="150"/>
        <end position="170"/>
    </location>
</feature>
<dbReference type="GO" id="GO:0046872">
    <property type="term" value="F:metal ion binding"/>
    <property type="evidence" value="ECO:0007669"/>
    <property type="project" value="UniProtKB-KW"/>
</dbReference>
<dbReference type="EMBL" id="QRPE01000012">
    <property type="protein sequence ID" value="RHL92643.1"/>
    <property type="molecule type" value="Genomic_DNA"/>
</dbReference>
<evidence type="ECO:0000256" key="4">
    <source>
        <dbReference type="ARBA" id="ARBA00022723"/>
    </source>
</evidence>
<dbReference type="Proteomes" id="UP000286003">
    <property type="component" value="Unassembled WGS sequence"/>
</dbReference>
<evidence type="ECO:0000256" key="8">
    <source>
        <dbReference type="ARBA" id="ARBA00023014"/>
    </source>
</evidence>
<feature type="domain" description="4Fe-4S ferredoxin-type" evidence="13">
    <location>
        <begin position="104"/>
        <end position="133"/>
    </location>
</feature>
<dbReference type="AlphaFoldDB" id="A0A3E4KUE3"/>
<organism evidence="14 18">
    <name type="scientific">Bacteroides intestinalis</name>
    <dbReference type="NCBI Taxonomy" id="329854"/>
    <lineage>
        <taxon>Bacteria</taxon>
        <taxon>Pseudomonadati</taxon>
        <taxon>Bacteroidota</taxon>
        <taxon>Bacteroidia</taxon>
        <taxon>Bacteroidales</taxon>
        <taxon>Bacteroidaceae</taxon>
        <taxon>Bacteroides</taxon>
    </lineage>
</organism>
<evidence type="ECO:0000256" key="9">
    <source>
        <dbReference type="ARBA" id="ARBA00023027"/>
    </source>
</evidence>
<evidence type="ECO:0000256" key="3">
    <source>
        <dbReference type="ARBA" id="ARBA00022719"/>
    </source>
</evidence>
<evidence type="ECO:0000259" key="13">
    <source>
        <dbReference type="PROSITE" id="PS51379"/>
    </source>
</evidence>
<keyword evidence="21" id="KW-1185">Reference proteome</keyword>
<dbReference type="EMBL" id="QRWT01000006">
    <property type="protein sequence ID" value="RGT53480.1"/>
    <property type="molecule type" value="Genomic_DNA"/>
</dbReference>
<dbReference type="EMBL" id="RCXO01000018">
    <property type="protein sequence ID" value="RYT79305.1"/>
    <property type="molecule type" value="Genomic_DNA"/>
</dbReference>
<keyword evidence="3" id="KW-0874">Quinone</keyword>
<proteinExistence type="predicted"/>
<dbReference type="GO" id="GO:0016651">
    <property type="term" value="F:oxidoreductase activity, acting on NAD(P)H"/>
    <property type="evidence" value="ECO:0007669"/>
    <property type="project" value="InterPro"/>
</dbReference>
<dbReference type="EMBL" id="QRQM01000010">
    <property type="protein sequence ID" value="RHN06973.1"/>
    <property type="molecule type" value="Genomic_DNA"/>
</dbReference>
<evidence type="ECO:0000256" key="10">
    <source>
        <dbReference type="ARBA" id="ARBA00023075"/>
    </source>
</evidence>
<evidence type="ECO:0000313" key="17">
    <source>
        <dbReference type="EMBL" id="RYT79305.1"/>
    </source>
</evidence>
<evidence type="ECO:0000313" key="14">
    <source>
        <dbReference type="EMBL" id="RGT53480.1"/>
    </source>
</evidence>
<dbReference type="GO" id="GO:0048038">
    <property type="term" value="F:quinone binding"/>
    <property type="evidence" value="ECO:0007669"/>
    <property type="project" value="UniProtKB-KW"/>
</dbReference>
<evidence type="ECO:0000313" key="21">
    <source>
        <dbReference type="Proteomes" id="UP000291191"/>
    </source>
</evidence>
<keyword evidence="11" id="KW-0472">Membrane</keyword>
<evidence type="ECO:0000256" key="7">
    <source>
        <dbReference type="ARBA" id="ARBA00023004"/>
    </source>
</evidence>
<keyword evidence="10" id="KW-0830">Ubiquinone</keyword>
<keyword evidence="6" id="KW-1278">Translocase</keyword>
<dbReference type="InterPro" id="IPR017896">
    <property type="entry name" value="4Fe4S_Fe-S-bd"/>
</dbReference>
<keyword evidence="4" id="KW-0479">Metal-binding</keyword>
<dbReference type="Proteomes" id="UP000291191">
    <property type="component" value="Unassembled WGS sequence"/>
</dbReference>
<dbReference type="OrthoDB" id="9808559at2"/>
<keyword evidence="1" id="KW-1003">Cell membrane</keyword>
<keyword evidence="5" id="KW-0677">Repeat</keyword>